<reference evidence="2" key="1">
    <citation type="journal article" date="2020" name="Microbiol. Resour. Announc.">
        <title>Complete genome sequences of four natural Pseudomonas isolates that catabolize a wide range of aromatic compounds relevant to lignin valorization.</title>
        <authorList>
            <person name="Hatmaker E.A."/>
            <person name="Presley G."/>
            <person name="Cannon O."/>
            <person name="Guss A.M."/>
            <person name="Elkins J.G."/>
        </authorList>
    </citation>
    <scope>NUCLEOTIDE SEQUENCE [LARGE SCALE GENOMIC DNA]</scope>
    <source>
        <strain evidence="2">H1F5C</strain>
    </source>
</reference>
<sequence length="100" mass="11153">MQTAGSKSTSTATATAKFIGSPAFQCEQPHQPPQAIDVRYPEDLAVVVDQTIRAMCELSKRKRCGTALPQAVSKEEWNNALLDEIDERWLRAEDKTLPKH</sequence>
<gene>
    <name evidence="1" type="ORF">GGI48_26610</name>
</gene>
<dbReference type="RefSeq" id="WP_103739735.1">
    <property type="nucleotide sequence ID" value="NZ_CP060201.1"/>
</dbReference>
<evidence type="ECO:0000313" key="1">
    <source>
        <dbReference type="EMBL" id="QNH76811.1"/>
    </source>
</evidence>
<dbReference type="EMBL" id="CP060201">
    <property type="protein sequence ID" value="QNH76811.1"/>
    <property type="molecule type" value="Genomic_DNA"/>
</dbReference>
<organism evidence="1 2">
    <name type="scientific">Pseudomonas protegens</name>
    <dbReference type="NCBI Taxonomy" id="380021"/>
    <lineage>
        <taxon>Bacteria</taxon>
        <taxon>Pseudomonadati</taxon>
        <taxon>Pseudomonadota</taxon>
        <taxon>Gammaproteobacteria</taxon>
        <taxon>Pseudomonadales</taxon>
        <taxon>Pseudomonadaceae</taxon>
        <taxon>Pseudomonas</taxon>
    </lineage>
</organism>
<name>A0A7G7XA16_9PSED</name>
<dbReference type="AlphaFoldDB" id="A0A7G7XA16"/>
<protein>
    <submittedName>
        <fullName evidence="1">Uncharacterized protein</fullName>
    </submittedName>
</protein>
<evidence type="ECO:0000313" key="2">
    <source>
        <dbReference type="Proteomes" id="UP000515277"/>
    </source>
</evidence>
<proteinExistence type="predicted"/>
<dbReference type="Proteomes" id="UP000515277">
    <property type="component" value="Chromosome"/>
</dbReference>
<accession>A0A7G7XA16</accession>